<dbReference type="InterPro" id="IPR036282">
    <property type="entry name" value="Glutathione-S-Trfase_C_sf"/>
</dbReference>
<feature type="domain" description="GST C-terminal" evidence="2">
    <location>
        <begin position="85"/>
        <end position="200"/>
    </location>
</feature>
<accession>A0A285PDU4</accession>
<evidence type="ECO:0000259" key="2">
    <source>
        <dbReference type="PROSITE" id="PS50405"/>
    </source>
</evidence>
<dbReference type="CDD" id="cd03046">
    <property type="entry name" value="GST_N_GTT1_like"/>
    <property type="match status" value="1"/>
</dbReference>
<sequence>MIRLYHCPQTRSTRILWLLEELGARDQVQLELVSIRPGQSAPKSPHTEGKVPLLEHDGVMIRESGAIVQYLNDLFPDAGLAPGISDKERGAYLSWLHYYGGVIEPVLTMHMSSMEPDKLFTSTFRGFEEMEACLNDQLSKHPFLLGDHFSAADILIAAPFIWFPVMAPKAGAIQSWLQRCATRPAFAKVTEEDTEFQTKMKNLAH</sequence>
<dbReference type="InterPro" id="IPR036249">
    <property type="entry name" value="Thioredoxin-like_sf"/>
</dbReference>
<gene>
    <name evidence="3" type="ORF">SAMN06265368_2498</name>
</gene>
<keyword evidence="4" id="KW-1185">Reference proteome</keyword>
<dbReference type="SUPFAM" id="SSF52833">
    <property type="entry name" value="Thioredoxin-like"/>
    <property type="match status" value="1"/>
</dbReference>
<dbReference type="InterPro" id="IPR010987">
    <property type="entry name" value="Glutathione-S-Trfase_C-like"/>
</dbReference>
<name>A0A285PDU4_9HYPH</name>
<dbReference type="PROSITE" id="PS50405">
    <property type="entry name" value="GST_CTER"/>
    <property type="match status" value="1"/>
</dbReference>
<proteinExistence type="predicted"/>
<keyword evidence="3" id="KW-0808">Transferase</keyword>
<dbReference type="InterPro" id="IPR040079">
    <property type="entry name" value="Glutathione_S-Trfase"/>
</dbReference>
<reference evidence="3 4" key="1">
    <citation type="submission" date="2017-09" db="EMBL/GenBank/DDBJ databases">
        <authorList>
            <person name="Ehlers B."/>
            <person name="Leendertz F.H."/>
        </authorList>
    </citation>
    <scope>NUCLEOTIDE SEQUENCE [LARGE SCALE GENOMIC DNA]</scope>
    <source>
        <strain evidence="3 4">DSM 18289</strain>
    </source>
</reference>
<evidence type="ECO:0000313" key="3">
    <source>
        <dbReference type="EMBL" id="SNZ19413.1"/>
    </source>
</evidence>
<dbReference type="PROSITE" id="PS50404">
    <property type="entry name" value="GST_NTER"/>
    <property type="match status" value="1"/>
</dbReference>
<organism evidence="3 4">
    <name type="scientific">Cohaesibacter gelatinilyticus</name>
    <dbReference type="NCBI Taxonomy" id="372072"/>
    <lineage>
        <taxon>Bacteria</taxon>
        <taxon>Pseudomonadati</taxon>
        <taxon>Pseudomonadota</taxon>
        <taxon>Alphaproteobacteria</taxon>
        <taxon>Hyphomicrobiales</taxon>
        <taxon>Cohaesibacteraceae</taxon>
    </lineage>
</organism>
<dbReference type="SUPFAM" id="SSF47616">
    <property type="entry name" value="GST C-terminal domain-like"/>
    <property type="match status" value="1"/>
</dbReference>
<dbReference type="SFLD" id="SFLDG01150">
    <property type="entry name" value="Main.1:_Beta-like"/>
    <property type="match status" value="1"/>
</dbReference>
<dbReference type="CDD" id="cd03207">
    <property type="entry name" value="GST_C_8"/>
    <property type="match status" value="1"/>
</dbReference>
<dbReference type="EMBL" id="OBEL01000002">
    <property type="protein sequence ID" value="SNZ19413.1"/>
    <property type="molecule type" value="Genomic_DNA"/>
</dbReference>
<evidence type="ECO:0000313" key="4">
    <source>
        <dbReference type="Proteomes" id="UP000219439"/>
    </source>
</evidence>
<dbReference type="PANTHER" id="PTHR44051:SF21">
    <property type="entry name" value="GLUTATHIONE S-TRANSFERASE FAMILY PROTEIN"/>
    <property type="match status" value="1"/>
</dbReference>
<protein>
    <submittedName>
        <fullName evidence="3">Glutathione S-transferase</fullName>
    </submittedName>
</protein>
<feature type="domain" description="GST N-terminal" evidence="1">
    <location>
        <begin position="1"/>
        <end position="79"/>
    </location>
</feature>
<dbReference type="Pfam" id="PF13417">
    <property type="entry name" value="GST_N_3"/>
    <property type="match status" value="1"/>
</dbReference>
<dbReference type="InterPro" id="IPR004045">
    <property type="entry name" value="Glutathione_S-Trfase_N"/>
</dbReference>
<dbReference type="Gene3D" id="1.20.1050.10">
    <property type="match status" value="1"/>
</dbReference>
<dbReference type="OrthoDB" id="5740960at2"/>
<dbReference type="SFLD" id="SFLDG00358">
    <property type="entry name" value="Main_(cytGST)"/>
    <property type="match status" value="1"/>
</dbReference>
<dbReference type="Pfam" id="PF13410">
    <property type="entry name" value="GST_C_2"/>
    <property type="match status" value="1"/>
</dbReference>
<dbReference type="RefSeq" id="WP_097153767.1">
    <property type="nucleotide sequence ID" value="NZ_OBEL01000002.1"/>
</dbReference>
<evidence type="ECO:0000259" key="1">
    <source>
        <dbReference type="PROSITE" id="PS50404"/>
    </source>
</evidence>
<dbReference type="SFLD" id="SFLDS00019">
    <property type="entry name" value="Glutathione_Transferase_(cytos"/>
    <property type="match status" value="1"/>
</dbReference>
<dbReference type="Gene3D" id="3.40.30.10">
    <property type="entry name" value="Glutaredoxin"/>
    <property type="match status" value="1"/>
</dbReference>
<dbReference type="PANTHER" id="PTHR44051">
    <property type="entry name" value="GLUTATHIONE S-TRANSFERASE-RELATED"/>
    <property type="match status" value="1"/>
</dbReference>
<dbReference type="GO" id="GO:0016740">
    <property type="term" value="F:transferase activity"/>
    <property type="evidence" value="ECO:0007669"/>
    <property type="project" value="UniProtKB-KW"/>
</dbReference>
<dbReference type="Proteomes" id="UP000219439">
    <property type="component" value="Unassembled WGS sequence"/>
</dbReference>
<dbReference type="AlphaFoldDB" id="A0A285PDU4"/>